<dbReference type="EMBL" id="SMJW01000269">
    <property type="protein sequence ID" value="TDC06410.1"/>
    <property type="molecule type" value="Genomic_DNA"/>
</dbReference>
<evidence type="ECO:0000313" key="2">
    <source>
        <dbReference type="EMBL" id="TDC06410.1"/>
    </source>
</evidence>
<keyword evidence="1" id="KW-0812">Transmembrane</keyword>
<keyword evidence="1" id="KW-1133">Transmembrane helix</keyword>
<accession>A0A4R4NFW9</accession>
<keyword evidence="3" id="KW-1185">Reference proteome</keyword>
<keyword evidence="1" id="KW-0472">Membrane</keyword>
<dbReference type="OrthoDB" id="4233829at2"/>
<dbReference type="AlphaFoldDB" id="A0A4R4NFW9"/>
<dbReference type="RefSeq" id="WP_131944246.1">
    <property type="nucleotide sequence ID" value="NZ_BAAAMX010000029.1"/>
</dbReference>
<reference evidence="2 3" key="1">
    <citation type="submission" date="2019-03" db="EMBL/GenBank/DDBJ databases">
        <title>Draft genome sequences of novel Actinobacteria.</title>
        <authorList>
            <person name="Sahin N."/>
            <person name="Ay H."/>
            <person name="Saygin H."/>
        </authorList>
    </citation>
    <scope>NUCLEOTIDE SEQUENCE [LARGE SCALE GENOMIC DNA]</scope>
    <source>
        <strain evidence="2 3">DSM 45347</strain>
    </source>
</reference>
<feature type="transmembrane region" description="Helical" evidence="1">
    <location>
        <begin position="69"/>
        <end position="90"/>
    </location>
</feature>
<gene>
    <name evidence="2" type="ORF">E1284_33885</name>
</gene>
<feature type="transmembrane region" description="Helical" evidence="1">
    <location>
        <begin position="40"/>
        <end position="57"/>
    </location>
</feature>
<protein>
    <submittedName>
        <fullName evidence="2">Uncharacterized protein</fullName>
    </submittedName>
</protein>
<comment type="caution">
    <text evidence="2">The sequence shown here is derived from an EMBL/GenBank/DDBJ whole genome shotgun (WGS) entry which is preliminary data.</text>
</comment>
<sequence length="218" mass="23216">MTTPPKPARGPDPAAMRDADEFAALTAESVRNVRESAERWRTGMAALVTLVTTALLLKGPEKAADLPVRWRLTLTILLGLGLVLAIAALWRALQAAAGEPGLVRLADIRARHGTVTAFRVAQAQRAAVQLTHARWLLVPALSLLVAGMLTWWWAPANPAKPLISIDYRPPGASGTKTACGELASADARTAVVKQPGTSRPTTIPFAQIENMRVPTACP</sequence>
<organism evidence="2 3">
    <name type="scientific">Actinomadura bangladeshensis</name>
    <dbReference type="NCBI Taxonomy" id="453573"/>
    <lineage>
        <taxon>Bacteria</taxon>
        <taxon>Bacillati</taxon>
        <taxon>Actinomycetota</taxon>
        <taxon>Actinomycetes</taxon>
        <taxon>Streptosporangiales</taxon>
        <taxon>Thermomonosporaceae</taxon>
        <taxon>Actinomadura</taxon>
    </lineage>
</organism>
<evidence type="ECO:0000256" key="1">
    <source>
        <dbReference type="SAM" id="Phobius"/>
    </source>
</evidence>
<evidence type="ECO:0000313" key="3">
    <source>
        <dbReference type="Proteomes" id="UP000295431"/>
    </source>
</evidence>
<proteinExistence type="predicted"/>
<name>A0A4R4NFW9_9ACTN</name>
<dbReference type="Proteomes" id="UP000295431">
    <property type="component" value="Unassembled WGS sequence"/>
</dbReference>
<feature type="transmembrane region" description="Helical" evidence="1">
    <location>
        <begin position="135"/>
        <end position="154"/>
    </location>
</feature>